<dbReference type="InterPro" id="IPR013087">
    <property type="entry name" value="Znf_C2H2_type"/>
</dbReference>
<accession>A0AA88UXJ6</accession>
<feature type="compositionally biased region" description="Polar residues" evidence="2">
    <location>
        <begin position="126"/>
        <end position="135"/>
    </location>
</feature>
<dbReference type="PROSITE" id="PS00028">
    <property type="entry name" value="ZINC_FINGER_C2H2_1"/>
    <property type="match status" value="4"/>
</dbReference>
<feature type="domain" description="C2H2-type" evidence="3">
    <location>
        <begin position="432"/>
        <end position="454"/>
    </location>
</feature>
<feature type="domain" description="C2H2-type" evidence="3">
    <location>
        <begin position="88"/>
        <end position="115"/>
    </location>
</feature>
<feature type="domain" description="C2H2-type" evidence="3">
    <location>
        <begin position="348"/>
        <end position="375"/>
    </location>
</feature>
<keyword evidence="1" id="KW-0863">Zinc-finger</keyword>
<keyword evidence="1" id="KW-0479">Metal-binding</keyword>
<feature type="region of interest" description="Disordered" evidence="2">
    <location>
        <begin position="122"/>
        <end position="141"/>
    </location>
</feature>
<evidence type="ECO:0000256" key="1">
    <source>
        <dbReference type="PROSITE-ProRule" id="PRU00042"/>
    </source>
</evidence>
<dbReference type="Gene3D" id="3.30.160.60">
    <property type="entry name" value="Classic Zinc Finger"/>
    <property type="match status" value="2"/>
</dbReference>
<reference evidence="4" key="1">
    <citation type="submission" date="2022-12" db="EMBL/GenBank/DDBJ databases">
        <title>Draft genome assemblies for two species of Escallonia (Escalloniales).</title>
        <authorList>
            <person name="Chanderbali A."/>
            <person name="Dervinis C."/>
            <person name="Anghel I."/>
            <person name="Soltis D."/>
            <person name="Soltis P."/>
            <person name="Zapata F."/>
        </authorList>
    </citation>
    <scope>NUCLEOTIDE SEQUENCE</scope>
    <source>
        <strain evidence="4">UCBG64.0493</strain>
        <tissue evidence="4">Leaf</tissue>
    </source>
</reference>
<feature type="domain" description="C2H2-type" evidence="3">
    <location>
        <begin position="9"/>
        <end position="36"/>
    </location>
</feature>
<proteinExistence type="predicted"/>
<dbReference type="PROSITE" id="PS50157">
    <property type="entry name" value="ZINC_FINGER_C2H2_2"/>
    <property type="match status" value="4"/>
</dbReference>
<comment type="caution">
    <text evidence="4">The sequence shown here is derived from an EMBL/GenBank/DDBJ whole genome shotgun (WGS) entry which is preliminary data.</text>
</comment>
<dbReference type="InterPro" id="IPR036236">
    <property type="entry name" value="Znf_C2H2_sf"/>
</dbReference>
<dbReference type="Proteomes" id="UP001188597">
    <property type="component" value="Unassembled WGS sequence"/>
</dbReference>
<evidence type="ECO:0000256" key="2">
    <source>
        <dbReference type="SAM" id="MobiDB-lite"/>
    </source>
</evidence>
<protein>
    <recommendedName>
        <fullName evidence="3">C2H2-type domain-containing protein</fullName>
    </recommendedName>
</protein>
<dbReference type="PANTHER" id="PTHR46869">
    <property type="entry name" value="C2H2-LIKE ZINC FINGER PROTEIN"/>
    <property type="match status" value="1"/>
</dbReference>
<evidence type="ECO:0000259" key="3">
    <source>
        <dbReference type="PROSITE" id="PS50157"/>
    </source>
</evidence>
<keyword evidence="5" id="KW-1185">Reference proteome</keyword>
<sequence>MEEDQELKHACKLCNKSFPCGRSLGGHMRSHVLNSAELTDEKHQKKVVQSFNNGGNNASADTGYGLRENPKKTCRFADSNEDALFQDKLCRECGKGFQSWKALFGHMKCHSDYNRVSNSVEEDSILESQSENETAVPNRRKRSRRIKRYIATTTTTTNTTTSSSLSIANASPAVSEIEQEQEEVAICLMMLSRDVSNLNSLSESSDKDFDQFIEVDKIKGKSSMCNGGGDFVKFKKLRNRKLESIGNVNFGKKKSELGACEMIKSEVPVGGILGNGKLKVSEVGLEKTLIKESEHNQAELSSKKNHSSKRRSLDLFDPELGVDCTRKLTYAASDSQEVCKDSDKKSKFDCGTCKRSFHSYQALGGHRASHKKMKGCCYTTKIDGNENSIETDSKLIKSCSSYNNINPMDYDTVASYGEKVETSFGSKKNRIHECPICFRVFSSGQALGGHKRSHLISGGSESKSNQSSIVIPKPIPEIRDFLDLNMPAPVEEESSTTGHVGFKPWWVGSNHSHEPLIGLLSN</sequence>
<dbReference type="EMBL" id="JAVXUP010004058">
    <property type="protein sequence ID" value="KAK2997663.1"/>
    <property type="molecule type" value="Genomic_DNA"/>
</dbReference>
<evidence type="ECO:0000313" key="5">
    <source>
        <dbReference type="Proteomes" id="UP001188597"/>
    </source>
</evidence>
<gene>
    <name evidence="4" type="ORF">RJ639_026656</name>
</gene>
<evidence type="ECO:0000313" key="4">
    <source>
        <dbReference type="EMBL" id="KAK2997663.1"/>
    </source>
</evidence>
<dbReference type="AlphaFoldDB" id="A0AA88UXJ6"/>
<dbReference type="PANTHER" id="PTHR46869:SF6">
    <property type="entry name" value="C2H2-TYPE DOMAIN-CONTAINING PROTEIN"/>
    <property type="match status" value="1"/>
</dbReference>
<dbReference type="GO" id="GO:0008270">
    <property type="term" value="F:zinc ion binding"/>
    <property type="evidence" value="ECO:0007669"/>
    <property type="project" value="UniProtKB-KW"/>
</dbReference>
<name>A0AA88UXJ6_9ASTE</name>
<organism evidence="4 5">
    <name type="scientific">Escallonia herrerae</name>
    <dbReference type="NCBI Taxonomy" id="1293975"/>
    <lineage>
        <taxon>Eukaryota</taxon>
        <taxon>Viridiplantae</taxon>
        <taxon>Streptophyta</taxon>
        <taxon>Embryophyta</taxon>
        <taxon>Tracheophyta</taxon>
        <taxon>Spermatophyta</taxon>
        <taxon>Magnoliopsida</taxon>
        <taxon>eudicotyledons</taxon>
        <taxon>Gunneridae</taxon>
        <taxon>Pentapetalae</taxon>
        <taxon>asterids</taxon>
        <taxon>campanulids</taxon>
        <taxon>Escalloniales</taxon>
        <taxon>Escalloniaceae</taxon>
        <taxon>Escallonia</taxon>
    </lineage>
</organism>
<keyword evidence="1" id="KW-0862">Zinc</keyword>
<dbReference type="Pfam" id="PF13912">
    <property type="entry name" value="zf-C2H2_6"/>
    <property type="match status" value="4"/>
</dbReference>
<dbReference type="SMART" id="SM00355">
    <property type="entry name" value="ZnF_C2H2"/>
    <property type="match status" value="4"/>
</dbReference>
<dbReference type="SUPFAM" id="SSF57667">
    <property type="entry name" value="beta-beta-alpha zinc fingers"/>
    <property type="match status" value="2"/>
</dbReference>